<keyword evidence="3 6" id="KW-0812">Transmembrane</keyword>
<feature type="transmembrane region" description="Helical" evidence="6">
    <location>
        <begin position="156"/>
        <end position="189"/>
    </location>
</feature>
<dbReference type="GO" id="GO:0016020">
    <property type="term" value="C:membrane"/>
    <property type="evidence" value="ECO:0007669"/>
    <property type="project" value="UniProtKB-SubCell"/>
</dbReference>
<proteinExistence type="inferred from homology"/>
<name>A0A8C5M5J5_9ANUR</name>
<dbReference type="PANTHER" id="PTHR14198">
    <property type="entry name" value="TRANSMEMBRANE 4 L6 FAMILY MEMBER 1-RELATED"/>
    <property type="match status" value="1"/>
</dbReference>
<dbReference type="AlphaFoldDB" id="A0A8C5M5J5"/>
<evidence type="ECO:0000256" key="2">
    <source>
        <dbReference type="ARBA" id="ARBA00006193"/>
    </source>
</evidence>
<dbReference type="GeneTree" id="ENSGT01030000234590"/>
<dbReference type="Ensembl" id="ENSLLET00000010189.1">
    <property type="protein sequence ID" value="ENSLLEP00000009808.1"/>
    <property type="gene ID" value="ENSLLEG00000006199.1"/>
</dbReference>
<keyword evidence="8" id="KW-1185">Reference proteome</keyword>
<reference evidence="7" key="2">
    <citation type="submission" date="2025-09" db="UniProtKB">
        <authorList>
            <consortium name="Ensembl"/>
        </authorList>
    </citation>
    <scope>IDENTIFICATION</scope>
</reference>
<comment type="similarity">
    <text evidence="2">Belongs to the L6 tetraspanin family.</text>
</comment>
<evidence type="ECO:0000256" key="5">
    <source>
        <dbReference type="ARBA" id="ARBA00023136"/>
    </source>
</evidence>
<evidence type="ECO:0000313" key="7">
    <source>
        <dbReference type="Ensembl" id="ENSLLEP00000009808.1"/>
    </source>
</evidence>
<dbReference type="Pfam" id="PF05805">
    <property type="entry name" value="L6_membrane"/>
    <property type="match status" value="1"/>
</dbReference>
<dbReference type="OrthoDB" id="9450608at2759"/>
<comment type="subcellular location">
    <subcellularLocation>
        <location evidence="1">Membrane</location>
        <topology evidence="1">Multi-pass membrane protein</topology>
    </subcellularLocation>
</comment>
<feature type="transmembrane region" description="Helical" evidence="6">
    <location>
        <begin position="92"/>
        <end position="113"/>
    </location>
</feature>
<dbReference type="Proteomes" id="UP000694569">
    <property type="component" value="Unplaced"/>
</dbReference>
<evidence type="ECO:0000256" key="6">
    <source>
        <dbReference type="SAM" id="Phobius"/>
    </source>
</evidence>
<accession>A0A8C5M5J5</accession>
<organism evidence="7 8">
    <name type="scientific">Leptobrachium leishanense</name>
    <name type="common">Leishan spiny toad</name>
    <dbReference type="NCBI Taxonomy" id="445787"/>
    <lineage>
        <taxon>Eukaryota</taxon>
        <taxon>Metazoa</taxon>
        <taxon>Chordata</taxon>
        <taxon>Craniata</taxon>
        <taxon>Vertebrata</taxon>
        <taxon>Euteleostomi</taxon>
        <taxon>Amphibia</taxon>
        <taxon>Batrachia</taxon>
        <taxon>Anura</taxon>
        <taxon>Pelobatoidea</taxon>
        <taxon>Megophryidae</taxon>
        <taxon>Leptobrachium</taxon>
    </lineage>
</organism>
<keyword evidence="5 6" id="KW-0472">Membrane</keyword>
<evidence type="ECO:0000256" key="4">
    <source>
        <dbReference type="ARBA" id="ARBA00022989"/>
    </source>
</evidence>
<gene>
    <name evidence="7" type="primary">TM4SF5</name>
</gene>
<feature type="transmembrane region" description="Helical" evidence="6">
    <location>
        <begin position="43"/>
        <end position="62"/>
    </location>
</feature>
<protein>
    <submittedName>
        <fullName evidence="7">Transmembrane 4 L six family member 5</fullName>
    </submittedName>
</protein>
<evidence type="ECO:0000313" key="8">
    <source>
        <dbReference type="Proteomes" id="UP000694569"/>
    </source>
</evidence>
<feature type="transmembrane region" description="Helical" evidence="6">
    <location>
        <begin position="12"/>
        <end position="31"/>
    </location>
</feature>
<dbReference type="PANTHER" id="PTHR14198:SF4">
    <property type="entry name" value="TRANSMEMBRANE 4 L6 FAMILY MEMBER 5"/>
    <property type="match status" value="1"/>
</dbReference>
<keyword evidence="4 6" id="KW-1133">Transmembrane helix</keyword>
<evidence type="ECO:0000256" key="1">
    <source>
        <dbReference type="ARBA" id="ARBA00004141"/>
    </source>
</evidence>
<evidence type="ECO:0000256" key="3">
    <source>
        <dbReference type="ARBA" id="ARBA00022692"/>
    </source>
</evidence>
<reference evidence="7" key="1">
    <citation type="submission" date="2025-08" db="UniProtKB">
        <authorList>
            <consortium name="Ensembl"/>
        </authorList>
    </citation>
    <scope>IDENTIFICATION</scope>
</reference>
<dbReference type="InterPro" id="IPR008661">
    <property type="entry name" value="L6_membrane"/>
</dbReference>
<sequence>MCTGKCSRFVGFALLPLGFLCIIANILLIFPDGQTKYTDHITLQVWLMGGILGGGIMVSHILSIRAGGKGCCGEGCCGNRCRPPLNTMFRSIISSLFGALGSFYCVVVAGIGLNDGPLCNIGTIEEPRWRYYLKGLNTTYLTNQTSWNECVEPKNIVLWNITLFSILLGLGCLEFGLCAVQVVNALFGVMCGDCRKKEKVNSGGNTSANTGPY</sequence>